<proteinExistence type="inferred from homology"/>
<dbReference type="InterPro" id="IPR052405">
    <property type="entry name" value="Mito_Transl_Release_Factor"/>
</dbReference>
<feature type="region of interest" description="Disordered" evidence="3">
    <location>
        <begin position="100"/>
        <end position="136"/>
    </location>
</feature>
<dbReference type="OrthoDB" id="9815709at2"/>
<dbReference type="GO" id="GO:0003747">
    <property type="term" value="F:translation release factor activity"/>
    <property type="evidence" value="ECO:0007669"/>
    <property type="project" value="InterPro"/>
</dbReference>
<dbReference type="Gene3D" id="3.30.160.20">
    <property type="match status" value="1"/>
</dbReference>
<comment type="similarity">
    <text evidence="1">Belongs to the prokaryotic/mitochondrial release factor family.</text>
</comment>
<evidence type="ECO:0000313" key="5">
    <source>
        <dbReference type="EMBL" id="ABC78225.1"/>
    </source>
</evidence>
<evidence type="ECO:0000256" key="1">
    <source>
        <dbReference type="ARBA" id="ARBA00010835"/>
    </source>
</evidence>
<dbReference type="RefSeq" id="WP_011418244.1">
    <property type="nucleotide sequence ID" value="NC_007759.1"/>
</dbReference>
<feature type="domain" description="Prokaryotic-type class I peptide chain release factors" evidence="4">
    <location>
        <begin position="18"/>
        <end position="128"/>
    </location>
</feature>
<evidence type="ECO:0000259" key="4">
    <source>
        <dbReference type="Pfam" id="PF00472"/>
    </source>
</evidence>
<dbReference type="Proteomes" id="UP000001933">
    <property type="component" value="Chromosome"/>
</dbReference>
<accession>Q2LVW8</accession>
<evidence type="ECO:0000256" key="2">
    <source>
        <dbReference type="ARBA" id="ARBA00022946"/>
    </source>
</evidence>
<name>Q2LVW8_SYNAS</name>
<keyword evidence="6" id="KW-1185">Reference proteome</keyword>
<dbReference type="Pfam" id="PF00472">
    <property type="entry name" value="RF-1"/>
    <property type="match status" value="1"/>
</dbReference>
<dbReference type="InParanoid" id="Q2LVW8"/>
<dbReference type="STRING" id="56780.SYN_00581"/>
<dbReference type="HOGENOM" id="CLU_089470_4_3_7"/>
<protein>
    <submittedName>
        <fullName evidence="5">Peptide chain release factor</fullName>
    </submittedName>
</protein>
<dbReference type="EMBL" id="CP000252">
    <property type="protein sequence ID" value="ABC78225.1"/>
    <property type="molecule type" value="Genomic_DNA"/>
</dbReference>
<reference evidence="5 6" key="1">
    <citation type="journal article" date="2007" name="Proc. Natl. Acad. Sci. U.S.A.">
        <title>The genome of Syntrophus aciditrophicus: life at the thermodynamic limit of microbial growth.</title>
        <authorList>
            <person name="McInerney M.J."/>
            <person name="Rohlin L."/>
            <person name="Mouttaki H."/>
            <person name="Kim U."/>
            <person name="Krupp R.S."/>
            <person name="Rios-Hernandez L."/>
            <person name="Sieber J."/>
            <person name="Struchtemeyer C.G."/>
            <person name="Bhattacharyya A."/>
            <person name="Campbell J.W."/>
            <person name="Gunsalus R.P."/>
        </authorList>
    </citation>
    <scope>NUCLEOTIDE SEQUENCE [LARGE SCALE GENOMIC DNA]</scope>
    <source>
        <strain evidence="5 6">SB</strain>
    </source>
</reference>
<dbReference type="KEGG" id="sat:SYN_00581"/>
<dbReference type="eggNOG" id="COG1186">
    <property type="taxonomic scope" value="Bacteria"/>
</dbReference>
<dbReference type="InterPro" id="IPR045853">
    <property type="entry name" value="Pep_chain_release_fac_I_sf"/>
</dbReference>
<evidence type="ECO:0000313" key="6">
    <source>
        <dbReference type="Proteomes" id="UP000001933"/>
    </source>
</evidence>
<dbReference type="PANTHER" id="PTHR46203">
    <property type="entry name" value="PROBABLE PEPTIDE CHAIN RELEASE FACTOR C12ORF65"/>
    <property type="match status" value="1"/>
</dbReference>
<dbReference type="InterPro" id="IPR000352">
    <property type="entry name" value="Pep_chain_release_fac_I"/>
</dbReference>
<feature type="compositionally biased region" description="Basic and acidic residues" evidence="3">
    <location>
        <begin position="109"/>
        <end position="136"/>
    </location>
</feature>
<dbReference type="SUPFAM" id="SSF75620">
    <property type="entry name" value="Release factor"/>
    <property type="match status" value="1"/>
</dbReference>
<sequence length="136" mass="15744">MSISPEKEKDVAQRMARLGISEDDLRETFIRSSGPGGQNVNKTATCVYLVHLPTGLSVKCQQDRSQTVNRLLARRLLLDRIERLKTGRIAAEKARIEKIRRQKRRRSQRAQEKVLELKHRQSERKKLREKVGTEDA</sequence>
<dbReference type="AlphaFoldDB" id="Q2LVW8"/>
<organism evidence="5 6">
    <name type="scientific">Syntrophus aciditrophicus (strain SB)</name>
    <dbReference type="NCBI Taxonomy" id="56780"/>
    <lineage>
        <taxon>Bacteria</taxon>
        <taxon>Pseudomonadati</taxon>
        <taxon>Thermodesulfobacteriota</taxon>
        <taxon>Syntrophia</taxon>
        <taxon>Syntrophales</taxon>
        <taxon>Syntrophaceae</taxon>
        <taxon>Syntrophus</taxon>
    </lineage>
</organism>
<keyword evidence="2" id="KW-0809">Transit peptide</keyword>
<evidence type="ECO:0000256" key="3">
    <source>
        <dbReference type="SAM" id="MobiDB-lite"/>
    </source>
</evidence>
<dbReference type="PANTHER" id="PTHR46203:SF1">
    <property type="entry name" value="MITOCHONDRIAL TRANSLATION RELEASE FACTOR IN RESCUE"/>
    <property type="match status" value="1"/>
</dbReference>
<gene>
    <name evidence="5" type="ORF">SYN_00581</name>
</gene>